<name>G6XMS6_9PROT</name>
<feature type="transmembrane region" description="Helical" evidence="1">
    <location>
        <begin position="32"/>
        <end position="53"/>
    </location>
</feature>
<gene>
    <name evidence="2" type="ORF">GMO_27940</name>
</gene>
<reference evidence="2 3" key="1">
    <citation type="submission" date="2011-10" db="EMBL/GenBank/DDBJ databases">
        <title>Genome sequence of Gluconobacter morbifer G707, isolated from Drosophila gut.</title>
        <authorList>
            <person name="Lee W.-J."/>
            <person name="Kim E.-K."/>
        </authorList>
    </citation>
    <scope>NUCLEOTIDE SEQUENCE [LARGE SCALE GENOMIC DNA]</scope>
    <source>
        <strain evidence="2 3">G707</strain>
    </source>
</reference>
<keyword evidence="1" id="KW-0812">Transmembrane</keyword>
<keyword evidence="1" id="KW-1133">Transmembrane helix</keyword>
<keyword evidence="1" id="KW-0472">Membrane</keyword>
<proteinExistence type="predicted"/>
<dbReference type="EMBL" id="AGQV01000016">
    <property type="protein sequence ID" value="EHH66902.1"/>
    <property type="molecule type" value="Genomic_DNA"/>
</dbReference>
<organism evidence="2 3">
    <name type="scientific">Gluconobacter morbifer G707</name>
    <dbReference type="NCBI Taxonomy" id="1088869"/>
    <lineage>
        <taxon>Bacteria</taxon>
        <taxon>Pseudomonadati</taxon>
        <taxon>Pseudomonadota</taxon>
        <taxon>Alphaproteobacteria</taxon>
        <taxon>Acetobacterales</taxon>
        <taxon>Acetobacteraceae</taxon>
        <taxon>Gluconobacter</taxon>
    </lineage>
</organism>
<protein>
    <submittedName>
        <fullName evidence="2">Uncharacterized protein</fullName>
    </submittedName>
</protein>
<accession>G6XMS6</accession>
<comment type="caution">
    <text evidence="2">The sequence shown here is derived from an EMBL/GenBank/DDBJ whole genome shotgun (WGS) entry which is preliminary data.</text>
</comment>
<evidence type="ECO:0000313" key="3">
    <source>
        <dbReference type="Proteomes" id="UP000004949"/>
    </source>
</evidence>
<dbReference type="AlphaFoldDB" id="G6XMS6"/>
<dbReference type="PATRIC" id="fig|1088869.3.peg.2788"/>
<evidence type="ECO:0000256" key="1">
    <source>
        <dbReference type="SAM" id="Phobius"/>
    </source>
</evidence>
<sequence>MNDLEKLLRDARATQIDQPMDDPGAAGRMPRFWPWVLSAVLLVCVSLGIHFFWPVPEHAAFAEKCRPGLSHSCPSGETMKGSPTVR</sequence>
<evidence type="ECO:0000313" key="2">
    <source>
        <dbReference type="EMBL" id="EHH66902.1"/>
    </source>
</evidence>
<dbReference type="Proteomes" id="UP000004949">
    <property type="component" value="Unassembled WGS sequence"/>
</dbReference>
<keyword evidence="3" id="KW-1185">Reference proteome</keyword>